<evidence type="ECO:0000313" key="1">
    <source>
        <dbReference type="EMBL" id="GBP20572.1"/>
    </source>
</evidence>
<gene>
    <name evidence="1" type="ORF">EVAR_93686_1</name>
</gene>
<protein>
    <submittedName>
        <fullName evidence="1">Uncharacterized protein</fullName>
    </submittedName>
</protein>
<reference evidence="1 2" key="1">
    <citation type="journal article" date="2019" name="Commun. Biol.">
        <title>The bagworm genome reveals a unique fibroin gene that provides high tensile strength.</title>
        <authorList>
            <person name="Kono N."/>
            <person name="Nakamura H."/>
            <person name="Ohtoshi R."/>
            <person name="Tomita M."/>
            <person name="Numata K."/>
            <person name="Arakawa K."/>
        </authorList>
    </citation>
    <scope>NUCLEOTIDE SEQUENCE [LARGE SCALE GENOMIC DNA]</scope>
</reference>
<dbReference type="AlphaFoldDB" id="A0A4C1U2N3"/>
<keyword evidence="2" id="KW-1185">Reference proteome</keyword>
<dbReference type="Proteomes" id="UP000299102">
    <property type="component" value="Unassembled WGS sequence"/>
</dbReference>
<dbReference type="EMBL" id="BGZK01000120">
    <property type="protein sequence ID" value="GBP20572.1"/>
    <property type="molecule type" value="Genomic_DNA"/>
</dbReference>
<sequence>MVTAAHKRPQPQRNHSACAAGLLERSTLVSSVYPNRRFIGNTADVRPFQRFTVRRKKLRTKSTVVEPPTVKIVLMVFPASELMTDTSGRNEVE</sequence>
<comment type="caution">
    <text evidence="1">The sequence shown here is derived from an EMBL/GenBank/DDBJ whole genome shotgun (WGS) entry which is preliminary data.</text>
</comment>
<organism evidence="1 2">
    <name type="scientific">Eumeta variegata</name>
    <name type="common">Bagworm moth</name>
    <name type="synonym">Eumeta japonica</name>
    <dbReference type="NCBI Taxonomy" id="151549"/>
    <lineage>
        <taxon>Eukaryota</taxon>
        <taxon>Metazoa</taxon>
        <taxon>Ecdysozoa</taxon>
        <taxon>Arthropoda</taxon>
        <taxon>Hexapoda</taxon>
        <taxon>Insecta</taxon>
        <taxon>Pterygota</taxon>
        <taxon>Neoptera</taxon>
        <taxon>Endopterygota</taxon>
        <taxon>Lepidoptera</taxon>
        <taxon>Glossata</taxon>
        <taxon>Ditrysia</taxon>
        <taxon>Tineoidea</taxon>
        <taxon>Psychidae</taxon>
        <taxon>Oiketicinae</taxon>
        <taxon>Eumeta</taxon>
    </lineage>
</organism>
<evidence type="ECO:0000313" key="2">
    <source>
        <dbReference type="Proteomes" id="UP000299102"/>
    </source>
</evidence>
<accession>A0A4C1U2N3</accession>
<name>A0A4C1U2N3_EUMVA</name>
<proteinExistence type="predicted"/>